<feature type="transmembrane region" description="Helical" evidence="7">
    <location>
        <begin position="421"/>
        <end position="441"/>
    </location>
</feature>
<dbReference type="EMBL" id="JANIIC010000061">
    <property type="protein sequence ID" value="MCQ8834682.1"/>
    <property type="molecule type" value="Genomic_DNA"/>
</dbReference>
<feature type="transmembrane region" description="Helical" evidence="7">
    <location>
        <begin position="377"/>
        <end position="397"/>
    </location>
</feature>
<dbReference type="AlphaFoldDB" id="A0A9X2M3I9"/>
<evidence type="ECO:0000256" key="4">
    <source>
        <dbReference type="ARBA" id="ARBA00022692"/>
    </source>
</evidence>
<dbReference type="RefSeq" id="WP_257634954.1">
    <property type="nucleotide sequence ID" value="NZ_JANIIC010000061.1"/>
</dbReference>
<dbReference type="GO" id="GO:0005886">
    <property type="term" value="C:plasma membrane"/>
    <property type="evidence" value="ECO:0007669"/>
    <property type="project" value="UniProtKB-SubCell"/>
</dbReference>
<accession>A0A9X2M3I9</accession>
<comment type="similarity">
    <text evidence="2">Belongs to the EccD/Snm4 family.</text>
</comment>
<reference evidence="9" key="1">
    <citation type="submission" date="2022-06" db="EMBL/GenBank/DDBJ databases">
        <title>WGS of actinobacteria.</title>
        <authorList>
            <person name="Thawai C."/>
        </authorList>
    </citation>
    <scope>NUCLEOTIDE SEQUENCE</scope>
    <source>
        <strain evidence="9">DSM 42010</strain>
    </source>
</reference>
<gene>
    <name evidence="9" type="primary">eccD</name>
    <name evidence="9" type="ORF">NQU54_37910</name>
</gene>
<evidence type="ECO:0000256" key="6">
    <source>
        <dbReference type="ARBA" id="ARBA00023136"/>
    </source>
</evidence>
<comment type="caution">
    <text evidence="9">The sequence shown here is derived from an EMBL/GenBank/DDBJ whole genome shotgun (WGS) entry which is preliminary data.</text>
</comment>
<evidence type="ECO:0000256" key="2">
    <source>
        <dbReference type="ARBA" id="ARBA00006162"/>
    </source>
</evidence>
<dbReference type="Gene3D" id="3.10.20.90">
    <property type="entry name" value="Phosphatidylinositol 3-kinase Catalytic Subunit, Chain A, domain 1"/>
    <property type="match status" value="1"/>
</dbReference>
<comment type="subcellular location">
    <subcellularLocation>
        <location evidence="1">Cell membrane</location>
        <topology evidence="1">Multi-pass membrane protein</topology>
    </subcellularLocation>
</comment>
<feature type="domain" description="EccD-like transmembrane" evidence="8">
    <location>
        <begin position="119"/>
        <end position="482"/>
    </location>
</feature>
<keyword evidence="4 7" id="KW-0812">Transmembrane</keyword>
<dbReference type="Pfam" id="PF19053">
    <property type="entry name" value="EccD"/>
    <property type="match status" value="1"/>
</dbReference>
<keyword evidence="5 7" id="KW-1133">Transmembrane helix</keyword>
<feature type="transmembrane region" description="Helical" evidence="7">
    <location>
        <begin position="262"/>
        <end position="281"/>
    </location>
</feature>
<dbReference type="InterPro" id="IPR044049">
    <property type="entry name" value="EccD_transm"/>
</dbReference>
<proteinExistence type="inferred from homology"/>
<dbReference type="Proteomes" id="UP001142400">
    <property type="component" value="Unassembled WGS sequence"/>
</dbReference>
<feature type="transmembrane region" description="Helical" evidence="7">
    <location>
        <begin position="351"/>
        <end position="370"/>
    </location>
</feature>
<organism evidence="9 10">
    <name type="scientific">Streptomyces malaysiensis subsp. samsunensis</name>
    <dbReference type="NCBI Taxonomy" id="459658"/>
    <lineage>
        <taxon>Bacteria</taxon>
        <taxon>Bacillati</taxon>
        <taxon>Actinomycetota</taxon>
        <taxon>Actinomycetes</taxon>
        <taxon>Kitasatosporales</taxon>
        <taxon>Streptomycetaceae</taxon>
        <taxon>Streptomyces</taxon>
        <taxon>Streptomyces violaceusniger group</taxon>
    </lineage>
</organism>
<evidence type="ECO:0000256" key="5">
    <source>
        <dbReference type="ARBA" id="ARBA00022989"/>
    </source>
</evidence>
<keyword evidence="3" id="KW-1003">Cell membrane</keyword>
<dbReference type="Pfam" id="PF08817">
    <property type="entry name" value="YukD"/>
    <property type="match status" value="1"/>
</dbReference>
<dbReference type="InterPro" id="IPR006707">
    <property type="entry name" value="T7SS_EccD"/>
</dbReference>
<evidence type="ECO:0000313" key="10">
    <source>
        <dbReference type="Proteomes" id="UP001142400"/>
    </source>
</evidence>
<evidence type="ECO:0000256" key="3">
    <source>
        <dbReference type="ARBA" id="ARBA00022475"/>
    </source>
</evidence>
<evidence type="ECO:0000256" key="1">
    <source>
        <dbReference type="ARBA" id="ARBA00004651"/>
    </source>
</evidence>
<name>A0A9X2M3I9_STRMQ</name>
<dbReference type="NCBIfam" id="TIGR03920">
    <property type="entry name" value="T7SS_EccD"/>
    <property type="match status" value="1"/>
</dbReference>
<keyword evidence="10" id="KW-1185">Reference proteome</keyword>
<keyword evidence="6 7" id="KW-0472">Membrane</keyword>
<evidence type="ECO:0000313" key="9">
    <source>
        <dbReference type="EMBL" id="MCQ8834682.1"/>
    </source>
</evidence>
<feature type="transmembrane region" description="Helical" evidence="7">
    <location>
        <begin position="180"/>
        <end position="199"/>
    </location>
</feature>
<sequence>MSTSATTGFCRVTVVAPDSRIDVALPEDIPVADVYPEILRLTGQTQPPGAPTGYHLVRRDGTVLDGSRSLLAQQVLDGELLALRPFAESLPPAVYDDVSDAIASAVTRDRTLWNDRFLRAAGLLGGALLLILMGFVLWFADPLKHDMHGLPGVIAAAVGVLLTALAGVRARVYEDRASAIALGMAALPHLMIAGSGILALDAGEGIGRLQFLLGCVTVLVGSAVLVVVMPGGDAPFVAAVFAASVGTLATFCEILADADATETAAVCAVVAIGVIAFLPGLSARVARLPIGYAAPRSSTDDLDAGPDAEPLDIHHIAAQTRRGHEMLLGMVGGCSAVVVGAAAVLGFSDGAWAQLLALGAGLAMLLRARLFRYTAQVAAVLGAGLLALALLVLGLSLNPPTDAVLKLLTENDRGPLDIRTIWLAAAVIVGAGLIIAVALIIPKKGLSPFWGRLSDLAESAFLLALVPLCLAVLDVYSSARSLTSG</sequence>
<feature type="transmembrane region" description="Helical" evidence="7">
    <location>
        <begin position="150"/>
        <end position="168"/>
    </location>
</feature>
<evidence type="ECO:0000259" key="8">
    <source>
        <dbReference type="Pfam" id="PF19053"/>
    </source>
</evidence>
<feature type="transmembrane region" description="Helical" evidence="7">
    <location>
        <begin position="117"/>
        <end position="138"/>
    </location>
</feature>
<feature type="transmembrane region" description="Helical" evidence="7">
    <location>
        <begin position="326"/>
        <end position="345"/>
    </location>
</feature>
<feature type="transmembrane region" description="Helical" evidence="7">
    <location>
        <begin position="236"/>
        <end position="256"/>
    </location>
</feature>
<dbReference type="InterPro" id="IPR024962">
    <property type="entry name" value="YukD-like"/>
</dbReference>
<dbReference type="PIRSF" id="PIRSF017804">
    <property type="entry name" value="Secretion_EccD1"/>
    <property type="match status" value="1"/>
</dbReference>
<feature type="transmembrane region" description="Helical" evidence="7">
    <location>
        <begin position="211"/>
        <end position="229"/>
    </location>
</feature>
<evidence type="ECO:0000256" key="7">
    <source>
        <dbReference type="SAM" id="Phobius"/>
    </source>
</evidence>
<protein>
    <submittedName>
        <fullName evidence="9">Type VII secretion integral membrane protein EccD</fullName>
    </submittedName>
</protein>